<reference evidence="8" key="1">
    <citation type="submission" date="2019-05" db="EMBL/GenBank/DDBJ databases">
        <title>Annotation for the trematode Fasciolopsis buski.</title>
        <authorList>
            <person name="Choi Y.-J."/>
        </authorList>
    </citation>
    <scope>NUCLEOTIDE SEQUENCE</scope>
    <source>
        <strain evidence="8">HT</strain>
        <tissue evidence="8">Whole worm</tissue>
    </source>
</reference>
<comment type="subcellular location">
    <subcellularLocation>
        <location evidence="1">Mitochondrion outer membrane</location>
    </subcellularLocation>
</comment>
<keyword evidence="2" id="KW-0813">Transport</keyword>
<dbReference type="OrthoDB" id="198787at2759"/>
<keyword evidence="9" id="KW-1185">Reference proteome</keyword>
<dbReference type="PANTHER" id="PTHR12289:SF38">
    <property type="entry name" value="METAXIN-2"/>
    <property type="match status" value="1"/>
</dbReference>
<protein>
    <submittedName>
        <fullName evidence="8">Metaxin-2</fullName>
    </submittedName>
</protein>
<evidence type="ECO:0000259" key="7">
    <source>
        <dbReference type="Pfam" id="PF10568"/>
    </source>
</evidence>
<proteinExistence type="predicted"/>
<dbReference type="InterPro" id="IPR019564">
    <property type="entry name" value="Sam37/metaxin_N"/>
</dbReference>
<dbReference type="InterPro" id="IPR050931">
    <property type="entry name" value="Mito_Protein_Transport_Metaxin"/>
</dbReference>
<organism evidence="8 9">
    <name type="scientific">Fasciolopsis buskii</name>
    <dbReference type="NCBI Taxonomy" id="27845"/>
    <lineage>
        <taxon>Eukaryota</taxon>
        <taxon>Metazoa</taxon>
        <taxon>Spiralia</taxon>
        <taxon>Lophotrochozoa</taxon>
        <taxon>Platyhelminthes</taxon>
        <taxon>Trematoda</taxon>
        <taxon>Digenea</taxon>
        <taxon>Plagiorchiida</taxon>
        <taxon>Echinostomata</taxon>
        <taxon>Echinostomatoidea</taxon>
        <taxon>Fasciolidae</taxon>
        <taxon>Fasciolopsis</taxon>
    </lineage>
</organism>
<keyword evidence="3" id="KW-1000">Mitochondrion outer membrane</keyword>
<dbReference type="Pfam" id="PF10568">
    <property type="entry name" value="Tom37"/>
    <property type="match status" value="1"/>
</dbReference>
<dbReference type="Proteomes" id="UP000728185">
    <property type="component" value="Unassembled WGS sequence"/>
</dbReference>
<evidence type="ECO:0000256" key="5">
    <source>
        <dbReference type="ARBA" id="ARBA00023128"/>
    </source>
</evidence>
<dbReference type="GO" id="GO:0015031">
    <property type="term" value="P:protein transport"/>
    <property type="evidence" value="ECO:0007669"/>
    <property type="project" value="UniProtKB-KW"/>
</dbReference>
<evidence type="ECO:0000313" key="8">
    <source>
        <dbReference type="EMBL" id="KAA0194221.1"/>
    </source>
</evidence>
<evidence type="ECO:0000256" key="1">
    <source>
        <dbReference type="ARBA" id="ARBA00004294"/>
    </source>
</evidence>
<sequence length="246" mass="28466">MLQILSQDAHLIQPSDEAVTRASLYFLSQTGVPFEFQRTRNADACSPDRLLPVTCYNGQLLTGFDALCNALEAMRPKAAPHSGDSMEGDRASRSSRRIYLVWLSDLLRNVMLYFTWHHENTFQEFTRVRYTLALPWPLSEFVMYKEKRCYQKYLNAIGWDRKNMNDVLETVESVCFGLTELLRNGPFLFGCTSIGRLDALVCGYFSVFLDFDSVFHSVNITLKKYTKLMDLFYRIKERCDIAQKPV</sequence>
<evidence type="ECO:0000256" key="2">
    <source>
        <dbReference type="ARBA" id="ARBA00022448"/>
    </source>
</evidence>
<dbReference type="AlphaFoldDB" id="A0A8E0VHM6"/>
<keyword evidence="5" id="KW-0496">Mitochondrion</keyword>
<evidence type="ECO:0000256" key="6">
    <source>
        <dbReference type="ARBA" id="ARBA00023136"/>
    </source>
</evidence>
<dbReference type="GO" id="GO:0007005">
    <property type="term" value="P:mitochondrion organization"/>
    <property type="evidence" value="ECO:0007669"/>
    <property type="project" value="TreeGrafter"/>
</dbReference>
<evidence type="ECO:0000256" key="4">
    <source>
        <dbReference type="ARBA" id="ARBA00022927"/>
    </source>
</evidence>
<dbReference type="PANTHER" id="PTHR12289">
    <property type="entry name" value="METAXIN RELATED"/>
    <property type="match status" value="1"/>
</dbReference>
<keyword evidence="4" id="KW-0653">Protein transport</keyword>
<dbReference type="GO" id="GO:0001401">
    <property type="term" value="C:SAM complex"/>
    <property type="evidence" value="ECO:0007669"/>
    <property type="project" value="InterPro"/>
</dbReference>
<keyword evidence="6" id="KW-0472">Membrane</keyword>
<gene>
    <name evidence="8" type="ORF">FBUS_11504</name>
</gene>
<evidence type="ECO:0000313" key="9">
    <source>
        <dbReference type="Proteomes" id="UP000728185"/>
    </source>
</evidence>
<dbReference type="EMBL" id="LUCM01004517">
    <property type="protein sequence ID" value="KAA0194221.1"/>
    <property type="molecule type" value="Genomic_DNA"/>
</dbReference>
<comment type="caution">
    <text evidence="8">The sequence shown here is derived from an EMBL/GenBank/DDBJ whole genome shotgun (WGS) entry which is preliminary data.</text>
</comment>
<accession>A0A8E0VHM6</accession>
<name>A0A8E0VHM6_9TREM</name>
<feature type="domain" description="Mitochondrial outer membrane transport complex Sam37/metaxin N-terminal" evidence="7">
    <location>
        <begin position="24"/>
        <end position="144"/>
    </location>
</feature>
<evidence type="ECO:0000256" key="3">
    <source>
        <dbReference type="ARBA" id="ARBA00022787"/>
    </source>
</evidence>